<keyword evidence="5 7" id="KW-0472">Membrane</keyword>
<dbReference type="GO" id="GO:0046872">
    <property type="term" value="F:metal ion binding"/>
    <property type="evidence" value="ECO:0007669"/>
    <property type="project" value="UniProtKB-KW"/>
</dbReference>
<evidence type="ECO:0000313" key="8">
    <source>
        <dbReference type="EMBL" id="KAI6660009.1"/>
    </source>
</evidence>
<dbReference type="GO" id="GO:0006865">
    <property type="term" value="P:amino acid transport"/>
    <property type="evidence" value="ECO:0007669"/>
    <property type="project" value="TreeGrafter"/>
</dbReference>
<keyword evidence="2" id="KW-0813">Transport</keyword>
<feature type="binding site" evidence="6">
    <location>
        <position position="9"/>
    </location>
    <ligand>
        <name>Na(+)</name>
        <dbReference type="ChEBI" id="CHEBI:29101"/>
        <label>1</label>
    </ligand>
</feature>
<proteinExistence type="predicted"/>
<evidence type="ECO:0000256" key="1">
    <source>
        <dbReference type="ARBA" id="ARBA00004141"/>
    </source>
</evidence>
<gene>
    <name evidence="8" type="ORF">LOD99_14350</name>
</gene>
<sequence length="127" mass="14139">MMLSLGLDSMFASIDSLVQAAFSLPYVIRLHKRLVTAIICCSFFVVSVIFTFGNGLYIFQLIDQFSGSFAVFIRAFFELIGISWFYGVKKLLVGEMTVNQQADNISNLSKIIITLSLFLSGYGAFYG</sequence>
<evidence type="ECO:0000256" key="6">
    <source>
        <dbReference type="PIRSR" id="PIRSR600175-1"/>
    </source>
</evidence>
<feature type="transmembrane region" description="Helical" evidence="7">
    <location>
        <begin position="71"/>
        <end position="88"/>
    </location>
</feature>
<feature type="binding site" evidence="6">
    <location>
        <position position="8"/>
    </location>
    <ligand>
        <name>Na(+)</name>
        <dbReference type="ChEBI" id="CHEBI:29101"/>
        <label>1</label>
    </ligand>
</feature>
<keyword evidence="9" id="KW-1185">Reference proteome</keyword>
<keyword evidence="6" id="KW-0915">Sodium</keyword>
<evidence type="ECO:0000256" key="5">
    <source>
        <dbReference type="ARBA" id="ARBA00023136"/>
    </source>
</evidence>
<evidence type="ECO:0000256" key="7">
    <source>
        <dbReference type="SAM" id="Phobius"/>
    </source>
</evidence>
<feature type="binding site" evidence="6">
    <location>
        <position position="5"/>
    </location>
    <ligand>
        <name>Na(+)</name>
        <dbReference type="ChEBI" id="CHEBI:29101"/>
        <label>1</label>
    </ligand>
</feature>
<organism evidence="8 9">
    <name type="scientific">Oopsacas minuta</name>
    <dbReference type="NCBI Taxonomy" id="111878"/>
    <lineage>
        <taxon>Eukaryota</taxon>
        <taxon>Metazoa</taxon>
        <taxon>Porifera</taxon>
        <taxon>Hexactinellida</taxon>
        <taxon>Hexasterophora</taxon>
        <taxon>Lyssacinosida</taxon>
        <taxon>Leucopsacidae</taxon>
        <taxon>Oopsacas</taxon>
    </lineage>
</organism>
<name>A0AAV7KHF4_9METZ</name>
<accession>A0AAV7KHF4</accession>
<evidence type="ECO:0000256" key="3">
    <source>
        <dbReference type="ARBA" id="ARBA00022692"/>
    </source>
</evidence>
<dbReference type="AlphaFoldDB" id="A0AAV7KHF4"/>
<protein>
    <submittedName>
        <fullName evidence="8">Sodium- and chloride-dependent glycine transporter 2</fullName>
    </submittedName>
</protein>
<dbReference type="InterPro" id="IPR037272">
    <property type="entry name" value="SNS_sf"/>
</dbReference>
<comment type="subcellular location">
    <subcellularLocation>
        <location evidence="1">Membrane</location>
        <topology evidence="1">Multi-pass membrane protein</topology>
    </subcellularLocation>
</comment>
<dbReference type="PANTHER" id="PTHR11616">
    <property type="entry name" value="SODIUM/CHLORIDE DEPENDENT TRANSPORTER"/>
    <property type="match status" value="1"/>
</dbReference>
<keyword evidence="3 7" id="KW-0812">Transmembrane</keyword>
<feature type="transmembrane region" description="Helical" evidence="7">
    <location>
        <begin position="108"/>
        <end position="126"/>
    </location>
</feature>
<dbReference type="InterPro" id="IPR000175">
    <property type="entry name" value="Na/ntran_symport"/>
</dbReference>
<dbReference type="Proteomes" id="UP001165289">
    <property type="component" value="Unassembled WGS sequence"/>
</dbReference>
<evidence type="ECO:0000313" key="9">
    <source>
        <dbReference type="Proteomes" id="UP001165289"/>
    </source>
</evidence>
<evidence type="ECO:0000256" key="4">
    <source>
        <dbReference type="ARBA" id="ARBA00022989"/>
    </source>
</evidence>
<evidence type="ECO:0000256" key="2">
    <source>
        <dbReference type="ARBA" id="ARBA00022448"/>
    </source>
</evidence>
<reference evidence="8 9" key="1">
    <citation type="journal article" date="2023" name="BMC Biol.">
        <title>The compact genome of the sponge Oopsacas minuta (Hexactinellida) is lacking key metazoan core genes.</title>
        <authorList>
            <person name="Santini S."/>
            <person name="Schenkelaars Q."/>
            <person name="Jourda C."/>
            <person name="Duchesne M."/>
            <person name="Belahbib H."/>
            <person name="Rocher C."/>
            <person name="Selva M."/>
            <person name="Riesgo A."/>
            <person name="Vervoort M."/>
            <person name="Leys S.P."/>
            <person name="Kodjabachian L."/>
            <person name="Le Bivic A."/>
            <person name="Borchiellini C."/>
            <person name="Claverie J.M."/>
            <person name="Renard E."/>
        </authorList>
    </citation>
    <scope>NUCLEOTIDE SEQUENCE [LARGE SCALE GENOMIC DNA]</scope>
    <source>
        <strain evidence="8">SPO-2</strain>
    </source>
</reference>
<dbReference type="GO" id="GO:0005886">
    <property type="term" value="C:plasma membrane"/>
    <property type="evidence" value="ECO:0007669"/>
    <property type="project" value="TreeGrafter"/>
</dbReference>
<dbReference type="Pfam" id="PF00209">
    <property type="entry name" value="SNF"/>
    <property type="match status" value="1"/>
</dbReference>
<keyword evidence="6" id="KW-0479">Metal-binding</keyword>
<feature type="transmembrane region" description="Helical" evidence="7">
    <location>
        <begin position="36"/>
        <end position="59"/>
    </location>
</feature>
<dbReference type="GO" id="GO:0035725">
    <property type="term" value="P:sodium ion transmembrane transport"/>
    <property type="evidence" value="ECO:0007669"/>
    <property type="project" value="TreeGrafter"/>
</dbReference>
<dbReference type="PANTHER" id="PTHR11616:SF240">
    <property type="entry name" value="BLOATED TUBULES, ISOFORM B-RELATED"/>
    <property type="match status" value="1"/>
</dbReference>
<keyword evidence="4 7" id="KW-1133">Transmembrane helix</keyword>
<dbReference type="EMBL" id="JAKMXF010000044">
    <property type="protein sequence ID" value="KAI6660009.1"/>
    <property type="molecule type" value="Genomic_DNA"/>
</dbReference>
<dbReference type="SUPFAM" id="SSF161070">
    <property type="entry name" value="SNF-like"/>
    <property type="match status" value="1"/>
</dbReference>
<dbReference type="PROSITE" id="PS50267">
    <property type="entry name" value="NA_NEUROTRAN_SYMP_3"/>
    <property type="match status" value="1"/>
</dbReference>
<comment type="caution">
    <text evidence="8">The sequence shown here is derived from an EMBL/GenBank/DDBJ whole genome shotgun (WGS) entry which is preliminary data.</text>
</comment>